<feature type="chain" id="PRO_5041398877" evidence="1">
    <location>
        <begin position="23"/>
        <end position="198"/>
    </location>
</feature>
<evidence type="ECO:0000256" key="1">
    <source>
        <dbReference type="SAM" id="SignalP"/>
    </source>
</evidence>
<dbReference type="AlphaFoldDB" id="A0AA41ZMV6"/>
<evidence type="ECO:0000313" key="3">
    <source>
        <dbReference type="Proteomes" id="UP001165678"/>
    </source>
</evidence>
<reference evidence="2" key="1">
    <citation type="submission" date="2022-11" db="EMBL/GenBank/DDBJ databases">
        <title>Larsenimonas rhizosphaerae sp. nov., isolated from a tidal mudflat.</title>
        <authorList>
            <person name="Lee S.D."/>
            <person name="Kim I.S."/>
        </authorList>
    </citation>
    <scope>NUCLEOTIDE SEQUENCE</scope>
    <source>
        <strain evidence="2">GH2-1</strain>
    </source>
</reference>
<dbReference type="InterPro" id="IPR021302">
    <property type="entry name" value="DUF2780_VcgC/VcgE"/>
</dbReference>
<proteinExistence type="predicted"/>
<feature type="signal peptide" evidence="1">
    <location>
        <begin position="1"/>
        <end position="22"/>
    </location>
</feature>
<gene>
    <name evidence="2" type="ORF">OQ287_12995</name>
</gene>
<keyword evidence="3" id="KW-1185">Reference proteome</keyword>
<dbReference type="RefSeq" id="WP_265896721.1">
    <property type="nucleotide sequence ID" value="NZ_JAPIVE010000004.1"/>
</dbReference>
<name>A0AA41ZMV6_9GAMM</name>
<organism evidence="2 3">
    <name type="scientific">Larsenimonas rhizosphaerae</name>
    <dbReference type="NCBI Taxonomy" id="2944682"/>
    <lineage>
        <taxon>Bacteria</taxon>
        <taxon>Pseudomonadati</taxon>
        <taxon>Pseudomonadota</taxon>
        <taxon>Gammaproteobacteria</taxon>
        <taxon>Oceanospirillales</taxon>
        <taxon>Halomonadaceae</taxon>
        <taxon>Larsenimonas</taxon>
    </lineage>
</organism>
<comment type="caution">
    <text evidence="2">The sequence shown here is derived from an EMBL/GenBank/DDBJ whole genome shotgun (WGS) entry which is preliminary data.</text>
</comment>
<sequence length="198" mass="20372">MKRIAGTLVICLGLGSAAQAMAFDMNKAAEEGMDLSRGSHELTTEAEVSPARLASIMTGTTEGNLAEAASMTSFLSQKLDVSPVQAAGGAASLLTQARNRLTSDQFNQLINQAPAVTGLLASARAGDMSELMAPLSADASSSANASDRDALSAVFSNLGMDESMVDQFGPAMLAWFSQSGVSSSLTNSLSSIWGNVSR</sequence>
<accession>A0AA41ZMV6</accession>
<dbReference type="Proteomes" id="UP001165678">
    <property type="component" value="Unassembled WGS sequence"/>
</dbReference>
<dbReference type="EMBL" id="JAPIVE010000004">
    <property type="protein sequence ID" value="MCX2525161.1"/>
    <property type="molecule type" value="Genomic_DNA"/>
</dbReference>
<evidence type="ECO:0000313" key="2">
    <source>
        <dbReference type="EMBL" id="MCX2525161.1"/>
    </source>
</evidence>
<dbReference type="Pfam" id="PF11075">
    <property type="entry name" value="DUF2780"/>
    <property type="match status" value="1"/>
</dbReference>
<protein>
    <submittedName>
        <fullName evidence="2">DUF2780 domain-containing protein</fullName>
    </submittedName>
</protein>
<keyword evidence="1" id="KW-0732">Signal</keyword>